<dbReference type="RefSeq" id="XP_010246508.1">
    <property type="nucleotide sequence ID" value="XM_010248206.2"/>
</dbReference>
<keyword evidence="3" id="KW-0551">Lipid droplet</keyword>
<evidence type="ECO:0000256" key="4">
    <source>
        <dbReference type="ARBA" id="ARBA00022801"/>
    </source>
</evidence>
<evidence type="ECO:0000256" key="1">
    <source>
        <dbReference type="ARBA" id="ARBA00004502"/>
    </source>
</evidence>
<dbReference type="Proteomes" id="UP000189703">
    <property type="component" value="Unplaced"/>
</dbReference>
<dbReference type="GO" id="GO:0005811">
    <property type="term" value="C:lipid droplet"/>
    <property type="evidence" value="ECO:0000318"/>
    <property type="project" value="GO_Central"/>
</dbReference>
<dbReference type="GeneID" id="104589769"/>
<keyword evidence="5" id="KW-1185">Reference proteome</keyword>
<keyword evidence="4 6" id="KW-0378">Hydrolase</keyword>
<evidence type="ECO:0000313" key="6">
    <source>
        <dbReference type="RefSeq" id="XP_010246508.1"/>
    </source>
</evidence>
<dbReference type="AlphaFoldDB" id="A0A1U7Z309"/>
<dbReference type="FunCoup" id="A0A1U7Z309">
    <property type="interactions" value="2506"/>
</dbReference>
<dbReference type="GO" id="GO:0016298">
    <property type="term" value="F:lipase activity"/>
    <property type="evidence" value="ECO:0007669"/>
    <property type="project" value="InterPro"/>
</dbReference>
<dbReference type="PANTHER" id="PTHR13390:SF0">
    <property type="entry name" value="LIPID DROPLET-ASSOCIATED HYDROLASE"/>
    <property type="match status" value="1"/>
</dbReference>
<organism evidence="5 6">
    <name type="scientific">Nelumbo nucifera</name>
    <name type="common">Sacred lotus</name>
    <dbReference type="NCBI Taxonomy" id="4432"/>
    <lineage>
        <taxon>Eukaryota</taxon>
        <taxon>Viridiplantae</taxon>
        <taxon>Streptophyta</taxon>
        <taxon>Embryophyta</taxon>
        <taxon>Tracheophyta</taxon>
        <taxon>Spermatophyta</taxon>
        <taxon>Magnoliopsida</taxon>
        <taxon>Proteales</taxon>
        <taxon>Nelumbonaceae</taxon>
        <taxon>Nelumbo</taxon>
    </lineage>
</organism>
<proteinExistence type="inferred from homology"/>
<dbReference type="GO" id="GO:0019915">
    <property type="term" value="P:lipid storage"/>
    <property type="evidence" value="ECO:0000318"/>
    <property type="project" value="GO_Central"/>
</dbReference>
<evidence type="ECO:0000256" key="3">
    <source>
        <dbReference type="ARBA" id="ARBA00022677"/>
    </source>
</evidence>
<dbReference type="InParanoid" id="A0A1U7Z309"/>
<dbReference type="OMA" id="WVPVSYY"/>
<dbReference type="eggNOG" id="ENOG502QUDI">
    <property type="taxonomic scope" value="Eukaryota"/>
</dbReference>
<accession>A0A1U7Z309</accession>
<sequence length="342" mass="38596">MLVVSRLLSSSISCSSSLRTKYRLKSISSQMGSENLLPEKRKQATLRLCNVSSHMTELLELRAEDPLINILLIPGNPGIISFYKDFVEAVYELLGGKASITAIGHISQTRKNWEGGRLFSLNEQINHKVDFIKNELQYAEIPLLLVSHSIGSYISLEIFRRLPEQVKYCIGLYPFLSLNKESAKQSLIGKIVVSQIFSFLVSSTAAVFGLFPSWASRFLVRRSIGKSWSATAVEAGCNYLLQYHVMRNVLFMAMTEFDKLSEAPDWRFIRGKWDQIAFLFGHDDHWGPLSMSEEITKQVPDVALTIEREGHTHAFCCSEAGSLWVAYHVVSLINRQILIASQ</sequence>
<dbReference type="Pfam" id="PF10230">
    <property type="entry name" value="LIDHydrolase"/>
    <property type="match status" value="1"/>
</dbReference>
<reference evidence="6" key="1">
    <citation type="submission" date="2025-08" db="UniProtKB">
        <authorList>
            <consortium name="RefSeq"/>
        </authorList>
    </citation>
    <scope>IDENTIFICATION</scope>
</reference>
<protein>
    <submittedName>
        <fullName evidence="6">Lipid droplet-associated hydrolase</fullName>
    </submittedName>
</protein>
<dbReference type="SUPFAM" id="SSF53474">
    <property type="entry name" value="alpha/beta-Hydrolases"/>
    <property type="match status" value="1"/>
</dbReference>
<evidence type="ECO:0000313" key="5">
    <source>
        <dbReference type="Proteomes" id="UP000189703"/>
    </source>
</evidence>
<comment type="subcellular location">
    <subcellularLocation>
        <location evidence="1">Lipid droplet</location>
    </subcellularLocation>
</comment>
<dbReference type="PANTHER" id="PTHR13390">
    <property type="entry name" value="LIPASE"/>
    <property type="match status" value="1"/>
</dbReference>
<comment type="similarity">
    <text evidence="2">Belongs to the AB hydrolase superfamily. LDAH family.</text>
</comment>
<name>A0A1U7Z309_NELNU</name>
<evidence type="ECO:0000256" key="2">
    <source>
        <dbReference type="ARBA" id="ARBA00008300"/>
    </source>
</evidence>
<dbReference type="KEGG" id="nnu:104589769"/>
<dbReference type="OrthoDB" id="448051at2759"/>
<gene>
    <name evidence="6" type="primary">LOC104589769</name>
</gene>
<dbReference type="InterPro" id="IPR019363">
    <property type="entry name" value="LDAH"/>
</dbReference>
<dbReference type="InterPro" id="IPR029058">
    <property type="entry name" value="AB_hydrolase_fold"/>
</dbReference>
<dbReference type="Gene3D" id="3.40.50.1820">
    <property type="entry name" value="alpha/beta hydrolase"/>
    <property type="match status" value="1"/>
</dbReference>